<feature type="compositionally biased region" description="Polar residues" evidence="1">
    <location>
        <begin position="215"/>
        <end position="224"/>
    </location>
</feature>
<feature type="region of interest" description="Disordered" evidence="1">
    <location>
        <begin position="171"/>
        <end position="192"/>
    </location>
</feature>
<evidence type="ECO:0000313" key="2">
    <source>
        <dbReference type="Proteomes" id="UP000694906"/>
    </source>
</evidence>
<keyword evidence="2" id="KW-1185">Reference proteome</keyword>
<dbReference type="GeneID" id="106007762"/>
<dbReference type="RefSeq" id="XP_021103862.1">
    <property type="nucleotide sequence ID" value="XM_021248203.1"/>
</dbReference>
<name>A0AAX6S4H4_HETGA</name>
<evidence type="ECO:0000256" key="1">
    <source>
        <dbReference type="SAM" id="MobiDB-lite"/>
    </source>
</evidence>
<evidence type="ECO:0000313" key="3">
    <source>
        <dbReference type="RefSeq" id="XP_021103862.1"/>
    </source>
</evidence>
<feature type="region of interest" description="Disordered" evidence="1">
    <location>
        <begin position="62"/>
        <end position="107"/>
    </location>
</feature>
<feature type="compositionally biased region" description="Polar residues" evidence="1">
    <location>
        <begin position="181"/>
        <end position="192"/>
    </location>
</feature>
<organism evidence="2 3">
    <name type="scientific">Heterocephalus glaber</name>
    <name type="common">Naked mole rat</name>
    <dbReference type="NCBI Taxonomy" id="10181"/>
    <lineage>
        <taxon>Eukaryota</taxon>
        <taxon>Metazoa</taxon>
        <taxon>Chordata</taxon>
        <taxon>Craniata</taxon>
        <taxon>Vertebrata</taxon>
        <taxon>Euteleostomi</taxon>
        <taxon>Mammalia</taxon>
        <taxon>Eutheria</taxon>
        <taxon>Euarchontoglires</taxon>
        <taxon>Glires</taxon>
        <taxon>Rodentia</taxon>
        <taxon>Hystricomorpha</taxon>
        <taxon>Bathyergidae</taxon>
        <taxon>Heterocephalus</taxon>
    </lineage>
</organism>
<proteinExistence type="predicted"/>
<protein>
    <submittedName>
        <fullName evidence="3">Uncharacterized protein LOC106007762</fullName>
    </submittedName>
</protein>
<feature type="region of interest" description="Disordered" evidence="1">
    <location>
        <begin position="215"/>
        <end position="264"/>
    </location>
</feature>
<accession>A0AAX6S4H4</accession>
<dbReference type="Proteomes" id="UP000694906">
    <property type="component" value="Unplaced"/>
</dbReference>
<gene>
    <name evidence="3" type="primary">LOC106007762</name>
</gene>
<dbReference type="AlphaFoldDB" id="A0AAX6S4H4"/>
<reference evidence="3" key="1">
    <citation type="submission" date="2025-08" db="UniProtKB">
        <authorList>
            <consortium name="RefSeq"/>
        </authorList>
    </citation>
    <scope>IDENTIFICATION</scope>
</reference>
<sequence length="264" mass="28113">MVLGMLVAKRPSESSTEDFGFLSPHLQQFCKVLHGVTLTLPGTTGCDSAECVSGALTQSTSARKRRKSLVGRKARPHPSFGLNTAVKKPGSRSLNSNSRRQLGLQSATRFSSPEQWTAVHLGCENVSSILPGRPVCPCPAYVQLAAFVQQLWIPGQRPGTEFPGRAVSPLENAGGHWTRTEIGTSGGKSTSAKNWTHASALLEKVRQAQALLSNGSAPGAVSSTKDAKASPMDGAFLMLLKGPQQGEREKRKKRNSGESQPLGE</sequence>
<feature type="compositionally biased region" description="Basic residues" evidence="1">
    <location>
        <begin position="62"/>
        <end position="76"/>
    </location>
</feature>
<feature type="compositionally biased region" description="Low complexity" evidence="1">
    <location>
        <begin position="91"/>
        <end position="104"/>
    </location>
</feature>